<evidence type="ECO:0000313" key="3">
    <source>
        <dbReference type="Proteomes" id="UP001431783"/>
    </source>
</evidence>
<dbReference type="AlphaFoldDB" id="A0AAW1V7B8"/>
<protein>
    <recommendedName>
        <fullName evidence="4">Ribosomal protein S3</fullName>
    </recommendedName>
</protein>
<gene>
    <name evidence="2" type="ORF">WA026_000351</name>
</gene>
<reference evidence="2 3" key="1">
    <citation type="submission" date="2023-03" db="EMBL/GenBank/DDBJ databases">
        <title>Genome insight into feeding habits of ladybird beetles.</title>
        <authorList>
            <person name="Li H.-S."/>
            <person name="Huang Y.-H."/>
            <person name="Pang H."/>
        </authorList>
    </citation>
    <scope>NUCLEOTIDE SEQUENCE [LARGE SCALE GENOMIC DNA]</scope>
    <source>
        <strain evidence="2">SYSU_2023b</strain>
        <tissue evidence="2">Whole body</tissue>
    </source>
</reference>
<name>A0AAW1V7B8_9CUCU</name>
<keyword evidence="3" id="KW-1185">Reference proteome</keyword>
<evidence type="ECO:0008006" key="4">
    <source>
        <dbReference type="Google" id="ProtNLM"/>
    </source>
</evidence>
<comment type="caution">
    <text evidence="2">The sequence shown here is derived from an EMBL/GenBank/DDBJ whole genome shotgun (WGS) entry which is preliminary data.</text>
</comment>
<dbReference type="EMBL" id="JARQZJ010000121">
    <property type="protein sequence ID" value="KAK9888076.1"/>
    <property type="molecule type" value="Genomic_DNA"/>
</dbReference>
<dbReference type="Proteomes" id="UP001431783">
    <property type="component" value="Unassembled WGS sequence"/>
</dbReference>
<feature type="region of interest" description="Disordered" evidence="1">
    <location>
        <begin position="53"/>
        <end position="76"/>
    </location>
</feature>
<feature type="non-terminal residue" evidence="2">
    <location>
        <position position="1"/>
    </location>
</feature>
<organism evidence="2 3">
    <name type="scientific">Henosepilachna vigintioctopunctata</name>
    <dbReference type="NCBI Taxonomy" id="420089"/>
    <lineage>
        <taxon>Eukaryota</taxon>
        <taxon>Metazoa</taxon>
        <taxon>Ecdysozoa</taxon>
        <taxon>Arthropoda</taxon>
        <taxon>Hexapoda</taxon>
        <taxon>Insecta</taxon>
        <taxon>Pterygota</taxon>
        <taxon>Neoptera</taxon>
        <taxon>Endopterygota</taxon>
        <taxon>Coleoptera</taxon>
        <taxon>Polyphaga</taxon>
        <taxon>Cucujiformia</taxon>
        <taxon>Coccinelloidea</taxon>
        <taxon>Coccinellidae</taxon>
        <taxon>Epilachninae</taxon>
        <taxon>Epilachnini</taxon>
        <taxon>Henosepilachna</taxon>
    </lineage>
</organism>
<accession>A0AAW1V7B8</accession>
<sequence length="97" mass="11192">TSKCHKLSLVHWRFNTDKRQNQSSGTPKCESNLIPVLIYSVGRLSKRGVKRQANIGNERQRGFRRHPPHTVVTYAGNKGTRIPRDFSSIRWNCFGKQ</sequence>
<evidence type="ECO:0000256" key="1">
    <source>
        <dbReference type="SAM" id="MobiDB-lite"/>
    </source>
</evidence>
<proteinExistence type="predicted"/>
<evidence type="ECO:0000313" key="2">
    <source>
        <dbReference type="EMBL" id="KAK9888076.1"/>
    </source>
</evidence>